<gene>
    <name evidence="4" type="ORF">ParKJ_39720</name>
</gene>
<dbReference type="PANTHER" id="PTHR42943">
    <property type="entry name" value="GLUTATHIONE S-TRANSFERASE KAPPA"/>
    <property type="match status" value="1"/>
</dbReference>
<dbReference type="InterPro" id="IPR051924">
    <property type="entry name" value="GST_Kappa/NadH"/>
</dbReference>
<dbReference type="Proteomes" id="UP001246473">
    <property type="component" value="Unassembled WGS sequence"/>
</dbReference>
<dbReference type="RefSeq" id="WP_315697577.1">
    <property type="nucleotide sequence ID" value="NZ_JANSLM010000026.1"/>
</dbReference>
<feature type="domain" description="DSBA-like thioredoxin" evidence="2">
    <location>
        <begin position="161"/>
        <end position="350"/>
    </location>
</feature>
<evidence type="ECO:0000313" key="5">
    <source>
        <dbReference type="Proteomes" id="UP001246473"/>
    </source>
</evidence>
<evidence type="ECO:0000259" key="2">
    <source>
        <dbReference type="Pfam" id="PF01323"/>
    </source>
</evidence>
<reference evidence="4" key="1">
    <citation type="submission" date="2022-08" db="EMBL/GenBank/DDBJ databases">
        <authorList>
            <person name="Kim S.-J."/>
        </authorList>
    </citation>
    <scope>NUCLEOTIDE SEQUENCE</scope>
    <source>
        <strain evidence="4">KJ</strain>
    </source>
</reference>
<evidence type="ECO:0000259" key="3">
    <source>
        <dbReference type="Pfam" id="PF22636"/>
    </source>
</evidence>
<accession>A0AAP5QJU9</accession>
<dbReference type="InterPro" id="IPR036249">
    <property type="entry name" value="Thioredoxin-like_sf"/>
</dbReference>
<dbReference type="GO" id="GO:0018845">
    <property type="term" value="F:2-hydroxychromene-2-carboxylate isomerase activity"/>
    <property type="evidence" value="ECO:0007669"/>
    <property type="project" value="InterPro"/>
</dbReference>
<sequence length="357" mass="40003">MADDVEWENPQTPASGRSERRPAEGTDMSRIEAGRRFVCEYLPTNADTAAAIGNTGVEVVSTPATIAFVEQTCHLNLKDAYNTGWGSVGTSVEVKHVAPAWPGIAMVCESTVDSVTGRVIRFSVRVRQQDRVIMLGSHDRTLVDLTRFSTPTVPPVDRAPVEFLFDFHSPWCYLAIDRFVQIAAKHGRPIVWKPMHLANLIDRIDGRRPLEASGAFVRWFMQDMQDWAMQRNLVIRYHPDFPLRPSRALRCSLYAAEQGKAREFVTATMRAYWSESRDISDLSTLGEIGASVGLNAREVATAGMSSRYKELVAQNTSEAIGRGVFGAPSFLVDDRLFWGNDRLEMLDHFLGNRMFQC</sequence>
<dbReference type="GO" id="GO:0004602">
    <property type="term" value="F:glutathione peroxidase activity"/>
    <property type="evidence" value="ECO:0007669"/>
    <property type="project" value="TreeGrafter"/>
</dbReference>
<dbReference type="EMBL" id="JANSLM010000026">
    <property type="protein sequence ID" value="MDT8843547.1"/>
    <property type="molecule type" value="Genomic_DNA"/>
</dbReference>
<dbReference type="GO" id="GO:0006749">
    <property type="term" value="P:glutathione metabolic process"/>
    <property type="evidence" value="ECO:0007669"/>
    <property type="project" value="TreeGrafter"/>
</dbReference>
<dbReference type="InterPro" id="IPR001853">
    <property type="entry name" value="DSBA-like_thioredoxin_dom"/>
</dbReference>
<dbReference type="GO" id="GO:0004364">
    <property type="term" value="F:glutathione transferase activity"/>
    <property type="evidence" value="ECO:0007669"/>
    <property type="project" value="TreeGrafter"/>
</dbReference>
<evidence type="ECO:0000313" key="4">
    <source>
        <dbReference type="EMBL" id="MDT8843547.1"/>
    </source>
</evidence>
<dbReference type="Pfam" id="PF01323">
    <property type="entry name" value="DSBA"/>
    <property type="match status" value="1"/>
</dbReference>
<feature type="compositionally biased region" description="Basic and acidic residues" evidence="1">
    <location>
        <begin position="17"/>
        <end position="29"/>
    </location>
</feature>
<protein>
    <submittedName>
        <fullName evidence="4">DsbA family protein</fullName>
    </submittedName>
</protein>
<feature type="domain" description="Fluoroacetyl-CoA-specific thioesterase-like" evidence="3">
    <location>
        <begin position="45"/>
        <end position="144"/>
    </location>
</feature>
<dbReference type="SUPFAM" id="SSF54637">
    <property type="entry name" value="Thioesterase/thiol ester dehydrase-isomerase"/>
    <property type="match status" value="1"/>
</dbReference>
<proteinExistence type="predicted"/>
<dbReference type="Gene3D" id="3.40.30.10">
    <property type="entry name" value="Glutaredoxin"/>
    <property type="match status" value="1"/>
</dbReference>
<dbReference type="AlphaFoldDB" id="A0AAP5QJU9"/>
<name>A0AAP5QJU9_9BURK</name>
<dbReference type="CDD" id="cd03022">
    <property type="entry name" value="DsbA_HCCA_Iso"/>
    <property type="match status" value="1"/>
</dbReference>
<dbReference type="SUPFAM" id="SSF52833">
    <property type="entry name" value="Thioredoxin-like"/>
    <property type="match status" value="1"/>
</dbReference>
<dbReference type="GO" id="GO:1901170">
    <property type="term" value="P:naphthalene catabolic process"/>
    <property type="evidence" value="ECO:0007669"/>
    <property type="project" value="InterPro"/>
</dbReference>
<dbReference type="Gene3D" id="3.10.129.10">
    <property type="entry name" value="Hotdog Thioesterase"/>
    <property type="match status" value="1"/>
</dbReference>
<dbReference type="InterPro" id="IPR029069">
    <property type="entry name" value="HotDog_dom_sf"/>
</dbReference>
<dbReference type="Pfam" id="PF22636">
    <property type="entry name" value="FlK"/>
    <property type="match status" value="1"/>
</dbReference>
<organism evidence="4 5">
    <name type="scientific">Paraburkholderia fungorum</name>
    <dbReference type="NCBI Taxonomy" id="134537"/>
    <lineage>
        <taxon>Bacteria</taxon>
        <taxon>Pseudomonadati</taxon>
        <taxon>Pseudomonadota</taxon>
        <taxon>Betaproteobacteria</taxon>
        <taxon>Burkholderiales</taxon>
        <taxon>Burkholderiaceae</taxon>
        <taxon>Paraburkholderia</taxon>
    </lineage>
</organism>
<comment type="caution">
    <text evidence="4">The sequence shown here is derived from an EMBL/GenBank/DDBJ whole genome shotgun (WGS) entry which is preliminary data.</text>
</comment>
<dbReference type="InterPro" id="IPR054485">
    <property type="entry name" value="FlK-like_dom"/>
</dbReference>
<dbReference type="PANTHER" id="PTHR42943:SF2">
    <property type="entry name" value="GLUTATHIONE S-TRANSFERASE KAPPA 1"/>
    <property type="match status" value="1"/>
</dbReference>
<feature type="region of interest" description="Disordered" evidence="1">
    <location>
        <begin position="1"/>
        <end position="29"/>
    </location>
</feature>
<dbReference type="InterPro" id="IPR044087">
    <property type="entry name" value="NahD-like"/>
</dbReference>
<dbReference type="CDD" id="cd03440">
    <property type="entry name" value="hot_dog"/>
    <property type="match status" value="1"/>
</dbReference>
<evidence type="ECO:0000256" key="1">
    <source>
        <dbReference type="SAM" id="MobiDB-lite"/>
    </source>
</evidence>